<dbReference type="InterPro" id="IPR001296">
    <property type="entry name" value="Glyco_trans_1"/>
</dbReference>
<dbReference type="EMBL" id="JAETWB010000005">
    <property type="protein sequence ID" value="MBL6079104.1"/>
    <property type="molecule type" value="Genomic_DNA"/>
</dbReference>
<dbReference type="Gene3D" id="3.40.50.2000">
    <property type="entry name" value="Glycogen Phosphorylase B"/>
    <property type="match status" value="2"/>
</dbReference>
<dbReference type="Gene3D" id="3.90.550.10">
    <property type="entry name" value="Spore Coat Polysaccharide Biosynthesis Protein SpsA, Chain A"/>
    <property type="match status" value="1"/>
</dbReference>
<dbReference type="PANTHER" id="PTHR46401">
    <property type="entry name" value="GLYCOSYLTRANSFERASE WBBK-RELATED"/>
    <property type="match status" value="1"/>
</dbReference>
<dbReference type="SUPFAM" id="SSF53756">
    <property type="entry name" value="UDP-Glycosyltransferase/glycogen phosphorylase"/>
    <property type="match status" value="2"/>
</dbReference>
<dbReference type="PANTHER" id="PTHR46401:SF2">
    <property type="entry name" value="GLYCOSYLTRANSFERASE WBBK-RELATED"/>
    <property type="match status" value="1"/>
</dbReference>
<dbReference type="InterPro" id="IPR001173">
    <property type="entry name" value="Glyco_trans_2-like"/>
</dbReference>
<keyword evidence="5" id="KW-1185">Reference proteome</keyword>
<reference evidence="4 5" key="1">
    <citation type="submission" date="2021-01" db="EMBL/GenBank/DDBJ databases">
        <title>Belnapia mucosa sp. nov. and Belnapia arida sp. nov., isolated from the Tabernas Desert (Almeria, Spain).</title>
        <authorList>
            <person name="Molina-Menor E."/>
            <person name="Vidal-Verdu A."/>
            <person name="Calonge A."/>
            <person name="Satari L."/>
            <person name="Pereto J."/>
            <person name="Porcar M."/>
        </authorList>
    </citation>
    <scope>NUCLEOTIDE SEQUENCE [LARGE SCALE GENOMIC DNA]</scope>
    <source>
        <strain evidence="4 5">T18</strain>
    </source>
</reference>
<feature type="domain" description="Glycosyltransferase 2-like" evidence="3">
    <location>
        <begin position="967"/>
        <end position="1142"/>
    </location>
</feature>
<feature type="domain" description="Glycosyl transferase family 1" evidence="2">
    <location>
        <begin position="755"/>
        <end position="922"/>
    </location>
</feature>
<dbReference type="Pfam" id="PF00534">
    <property type="entry name" value="Glycos_transf_1"/>
    <property type="match status" value="2"/>
</dbReference>
<sequence>MGTIRIHYWIHHTAVYPGNSGVQRVVRALGAALAGRADVELIPVRWCPLQEAIVEAEAGLVEGLAQFGGPRLAVPAHAGRPLHLAKAGSRDGSWLLLPEVPHVDPDSTAVPALAVVLDYARYHGLRLAALFYDLIPLRAPGYEAMAPAHADYATALAACEVILPISWTAGDDLLAWWREQGFDRARLPPVRPVPLAAEICGTPREAGDAAAPAAEGRLRLLALGTVEPRKNQVAVMEALSRLRLRRPDLDFELDVVGSLHPAVAQRAEQLAAESGGVIRLLGYRPDEEVGALMRACDATVFLSLAEGYGLPVAESLWRGRPCLCSDRGSMREIAEGGGCLAIDPGDPAAIEDALEQLACDAALRHRLAEEACRRHLLDWADYGDAILAELRQLPGLGRVVVLEGTAQGAGPLAEALRAAGAAVRRLRWRRDSAAWLPGGADGSEAVVAPGDGQLGNLWAILPISTVADLGEAMRGEVEARALGLKVAAVIPPELQVTALELRALATMDLLLFSTPASRDSALALALRTLPRTATLRRRFRVAADGGAMLAELHRERARLSVAPAMQRPRRLYYWAGLTATQPFNTGVQRVTRALGAALQRAGVDLVPVKWEPATGGLGLLTAEEATSLGAWGGPAPSRMEALPADLRGEWLLLPEIVVPTVPPGSNPARLGRQLGMRVASIFYDAIPVKLQKGFPAVALEAFNHYAALFGEIDVALPISWSVAGDLRRYLAERGLPVPALVPCPLAGDLPGTARQRAPQATPAPGEPLRLLAIGTWEPRKNYPRVLRALMEARRSCPDREIELAMVGRRAGYEALDAEIERLAAEAGGVTLHSHLSDEEVLALYQRSHATIFASWEEGFGLPVLESFWRGLPCLCHEGSSLAEVAPGGGALVVDMLDEAEIAGGIARLASEEGLLARLGREAVSRPIRNWDEYAEDVVLALARTGTAPGWPLPAVLAGPARPRPLLSCAITTYNRAHWLRHSLPRLIEAARPYGAEVEVVVCDNASTDATPEVLAPYAGLPGLTLRRNPANVGMLGNLGETARASGGRYIWLIGDDDLVVDGAIGAVLEGLRAHPDVEMAYLNYAYTNFDSPEEIADASSVIRNARPIGHGGPNRYVRELREVAAYNENLFTAIYACAFRRDHALRAYGQDTSGTPFSSLLTCVPSSVYALAALADRPAWWVGQPAIVVNMNVSWLRWALIWHLERMPDLFDAAELAGVDPVRVDRHRTKHAWNAGEWTRMALMEAEPAIRDGTSVARLIERCKHLPAFRSELAKLYAAYAAAREAGRATAEDGPPEALFDRYGVRP</sequence>
<accession>A0ABS1U5A2</accession>
<evidence type="ECO:0000313" key="4">
    <source>
        <dbReference type="EMBL" id="MBL6079104.1"/>
    </source>
</evidence>
<dbReference type="Proteomes" id="UP000660885">
    <property type="component" value="Unassembled WGS sequence"/>
</dbReference>
<dbReference type="SUPFAM" id="SSF53448">
    <property type="entry name" value="Nucleotide-diphospho-sugar transferases"/>
    <property type="match status" value="1"/>
</dbReference>
<dbReference type="Pfam" id="PF00535">
    <property type="entry name" value="Glycos_transf_2"/>
    <property type="match status" value="1"/>
</dbReference>
<comment type="caution">
    <text evidence="4">The sequence shown here is derived from an EMBL/GenBank/DDBJ whole genome shotgun (WGS) entry which is preliminary data.</text>
</comment>
<dbReference type="InterPro" id="IPR029044">
    <property type="entry name" value="Nucleotide-diphossugar_trans"/>
</dbReference>
<dbReference type="RefSeq" id="WP_202832360.1">
    <property type="nucleotide sequence ID" value="NZ_JAETWB010000005.1"/>
</dbReference>
<keyword evidence="1" id="KW-0808">Transferase</keyword>
<name>A0ABS1U5A2_9PROT</name>
<gene>
    <name evidence="4" type="ORF">JMJ56_13890</name>
</gene>
<protein>
    <submittedName>
        <fullName evidence="4">Glycosyltransferase</fullName>
    </submittedName>
</protein>
<evidence type="ECO:0000256" key="1">
    <source>
        <dbReference type="ARBA" id="ARBA00022679"/>
    </source>
</evidence>
<evidence type="ECO:0000259" key="2">
    <source>
        <dbReference type="Pfam" id="PF00534"/>
    </source>
</evidence>
<organism evidence="4 5">
    <name type="scientific">Belnapia arida</name>
    <dbReference type="NCBI Taxonomy" id="2804533"/>
    <lineage>
        <taxon>Bacteria</taxon>
        <taxon>Pseudomonadati</taxon>
        <taxon>Pseudomonadota</taxon>
        <taxon>Alphaproteobacteria</taxon>
        <taxon>Acetobacterales</taxon>
        <taxon>Roseomonadaceae</taxon>
        <taxon>Belnapia</taxon>
    </lineage>
</organism>
<evidence type="ECO:0000259" key="3">
    <source>
        <dbReference type="Pfam" id="PF00535"/>
    </source>
</evidence>
<feature type="domain" description="Glycosyl transferase family 1" evidence="2">
    <location>
        <begin position="212"/>
        <end position="371"/>
    </location>
</feature>
<evidence type="ECO:0000313" key="5">
    <source>
        <dbReference type="Proteomes" id="UP000660885"/>
    </source>
</evidence>
<proteinExistence type="predicted"/>